<keyword evidence="3" id="KW-1185">Reference proteome</keyword>
<dbReference type="STRING" id="1227498.C492_02217"/>
<name>L9XX32_9EURY</name>
<dbReference type="GO" id="GO:0016020">
    <property type="term" value="C:membrane"/>
    <property type="evidence" value="ECO:0007669"/>
    <property type="project" value="UniProtKB-SubCell"/>
</dbReference>
<dbReference type="RefSeq" id="WP_008420078.1">
    <property type="nucleotide sequence ID" value="NZ_AOIA01000020.1"/>
</dbReference>
<feature type="transmembrane region" description="Helical" evidence="1">
    <location>
        <begin position="436"/>
        <end position="453"/>
    </location>
</feature>
<dbReference type="InterPro" id="IPR051533">
    <property type="entry name" value="WaaL-like"/>
</dbReference>
<keyword evidence="1" id="KW-1133">Transmembrane helix</keyword>
<feature type="transmembrane region" description="Helical" evidence="1">
    <location>
        <begin position="24"/>
        <end position="42"/>
    </location>
</feature>
<dbReference type="PANTHER" id="PTHR37422:SF13">
    <property type="entry name" value="LIPOPOLYSACCHARIDE BIOSYNTHESIS PROTEIN PA4999-RELATED"/>
    <property type="match status" value="1"/>
</dbReference>
<feature type="transmembrane region" description="Helical" evidence="1">
    <location>
        <begin position="406"/>
        <end position="427"/>
    </location>
</feature>
<proteinExistence type="predicted"/>
<evidence type="ECO:0000313" key="2">
    <source>
        <dbReference type="EMBL" id="ELY65981.1"/>
    </source>
</evidence>
<comment type="caution">
    <text evidence="2">The sequence shown here is derived from an EMBL/GenBank/DDBJ whole genome shotgun (WGS) entry which is preliminary data.</text>
</comment>
<feature type="transmembrane region" description="Helical" evidence="1">
    <location>
        <begin position="280"/>
        <end position="298"/>
    </location>
</feature>
<protein>
    <submittedName>
        <fullName evidence="2">O-antigen polymerase</fullName>
    </submittedName>
</protein>
<keyword evidence="1" id="KW-0472">Membrane</keyword>
<gene>
    <name evidence="2" type="ORF">C492_02217</name>
</gene>
<organism evidence="2 3">
    <name type="scientific">Natronococcus jeotgali DSM 18795</name>
    <dbReference type="NCBI Taxonomy" id="1227498"/>
    <lineage>
        <taxon>Archaea</taxon>
        <taxon>Methanobacteriati</taxon>
        <taxon>Methanobacteriota</taxon>
        <taxon>Stenosarchaea group</taxon>
        <taxon>Halobacteria</taxon>
        <taxon>Halobacteriales</taxon>
        <taxon>Natrialbaceae</taxon>
        <taxon>Natronococcus</taxon>
    </lineage>
</organism>
<sequence>MERTDLAVARPSGFRISPLRSRQVVGTGLVAVLLAAVLSRAAGAPEWLNSWLVASAALAFAGLLMVARRLTVATTDDAERYVFAARLALVVGLLGVLYQSRNPGFGLGVDRGLDAALVFLALTALCVLAGDSRRYDPFQWVALGCFAVVAGIFFYHGVPVAEGSVRSRHPVWWGVLAGTCLAVLPAYVSRDAYLWALSRLSAILIALAVPVYAVGEFSLYGLQIGFHGAYTIPIAEYEVRATRSLFVNRNGFALVVFAGFVASIAELYRSFDAKRRLPGLAIAVSAVLVAVNALGMAIAYGRALWVITPMALGVYAAYLAFGRRALPIAVAAGIAYLATGIAAVHSGVLELPDGTPTRMNRWYPAIEAVADQPSLLGEGLIAPGEFIADYHPTGSSGSPHNSYLSIWIRTGIVGGVAYLGLVGASLLRGAVRYREVDVGVLALAVGFAAHQLFDVYTVFQTGASSVVAALAIGMVLFGDRPLERARSAGPSTVPDR</sequence>
<keyword evidence="1" id="KW-0812">Transmembrane</keyword>
<dbReference type="EMBL" id="AOIA01000020">
    <property type="protein sequence ID" value="ELY65981.1"/>
    <property type="molecule type" value="Genomic_DNA"/>
</dbReference>
<feature type="transmembrane region" description="Helical" evidence="1">
    <location>
        <begin position="80"/>
        <end position="100"/>
    </location>
</feature>
<dbReference type="Proteomes" id="UP000011531">
    <property type="component" value="Unassembled WGS sequence"/>
</dbReference>
<dbReference type="OrthoDB" id="199246at2157"/>
<feature type="transmembrane region" description="Helical" evidence="1">
    <location>
        <begin position="170"/>
        <end position="188"/>
    </location>
</feature>
<feature type="transmembrane region" description="Helical" evidence="1">
    <location>
        <begin position="459"/>
        <end position="477"/>
    </location>
</feature>
<feature type="transmembrane region" description="Helical" evidence="1">
    <location>
        <begin position="137"/>
        <end position="158"/>
    </location>
</feature>
<feature type="transmembrane region" description="Helical" evidence="1">
    <location>
        <begin position="328"/>
        <end position="349"/>
    </location>
</feature>
<dbReference type="PANTHER" id="PTHR37422">
    <property type="entry name" value="TEICHURONIC ACID BIOSYNTHESIS PROTEIN TUAE"/>
    <property type="match status" value="1"/>
</dbReference>
<feature type="transmembrane region" description="Helical" evidence="1">
    <location>
        <begin position="251"/>
        <end position="268"/>
    </location>
</feature>
<feature type="transmembrane region" description="Helical" evidence="1">
    <location>
        <begin position="112"/>
        <end position="130"/>
    </location>
</feature>
<evidence type="ECO:0000313" key="3">
    <source>
        <dbReference type="Proteomes" id="UP000011531"/>
    </source>
</evidence>
<reference evidence="2 3" key="1">
    <citation type="journal article" date="2014" name="PLoS Genet.">
        <title>Phylogenetically driven sequencing of extremely halophilic archaea reveals strategies for static and dynamic osmo-response.</title>
        <authorList>
            <person name="Becker E.A."/>
            <person name="Seitzer P.M."/>
            <person name="Tritt A."/>
            <person name="Larsen D."/>
            <person name="Krusor M."/>
            <person name="Yao A.I."/>
            <person name="Wu D."/>
            <person name="Madern D."/>
            <person name="Eisen J.A."/>
            <person name="Darling A.E."/>
            <person name="Facciotti M.T."/>
        </authorList>
    </citation>
    <scope>NUCLEOTIDE SEQUENCE [LARGE SCALE GENOMIC DNA]</scope>
    <source>
        <strain evidence="2 3">DSM 18795</strain>
    </source>
</reference>
<evidence type="ECO:0000256" key="1">
    <source>
        <dbReference type="SAM" id="Phobius"/>
    </source>
</evidence>
<dbReference type="AlphaFoldDB" id="L9XX32"/>
<feature type="transmembrane region" description="Helical" evidence="1">
    <location>
        <begin position="200"/>
        <end position="220"/>
    </location>
</feature>
<accession>L9XX32</accession>
<feature type="transmembrane region" description="Helical" evidence="1">
    <location>
        <begin position="48"/>
        <end position="68"/>
    </location>
</feature>
<feature type="transmembrane region" description="Helical" evidence="1">
    <location>
        <begin position="304"/>
        <end position="321"/>
    </location>
</feature>